<name>A0ABX7MBK0_9RHOO</name>
<dbReference type="Proteomes" id="UP000663570">
    <property type="component" value="Chromosome"/>
</dbReference>
<sequence>MRVLLSWKRIGSWGVLLAAACALSPLAAATVIDIDAEDAAAPWSQDDGRGAANEIVREAFARGGVAIRMHTVPYARCKAEMLAGSVAGCIAVGANEALGAGTRLPRTPLYRVRTVLVSREHAAVSGCNASDWPADTRVGRVHAYEYAPRFEQAMATTRIATTDLNSEAQGLRMLAAGRVDAIALQLDALKTLDYVQRQAAVQAPLQVACDFGPLDSHVGFSMRHPEGARALAAFEQGYAAMLADGSAERILESWRERLMLTTPPRR</sequence>
<evidence type="ECO:0000313" key="3">
    <source>
        <dbReference type="Proteomes" id="UP000663570"/>
    </source>
</evidence>
<evidence type="ECO:0000313" key="2">
    <source>
        <dbReference type="EMBL" id="QSI76877.1"/>
    </source>
</evidence>
<gene>
    <name evidence="2" type="ORF">JY500_20910</name>
</gene>
<evidence type="ECO:0008006" key="4">
    <source>
        <dbReference type="Google" id="ProtNLM"/>
    </source>
</evidence>
<dbReference type="RefSeq" id="WP_206254471.1">
    <property type="nucleotide sequence ID" value="NZ_CP071060.1"/>
</dbReference>
<keyword evidence="1" id="KW-0732">Signal</keyword>
<protein>
    <recommendedName>
        <fullName evidence="4">Solute-binding protein family 3/N-terminal domain-containing protein</fullName>
    </recommendedName>
</protein>
<dbReference type="Gene3D" id="3.40.190.10">
    <property type="entry name" value="Periplasmic binding protein-like II"/>
    <property type="match status" value="2"/>
</dbReference>
<keyword evidence="3" id="KW-1185">Reference proteome</keyword>
<reference evidence="2 3" key="1">
    <citation type="submission" date="2021-02" db="EMBL/GenBank/DDBJ databases">
        <title>Niveibacterium changnyeongensis HC41.</title>
        <authorList>
            <person name="Kang M."/>
        </authorList>
    </citation>
    <scope>NUCLEOTIDE SEQUENCE [LARGE SCALE GENOMIC DNA]</scope>
    <source>
        <strain evidence="2 3">HC41</strain>
    </source>
</reference>
<dbReference type="PROSITE" id="PS51257">
    <property type="entry name" value="PROKAR_LIPOPROTEIN"/>
    <property type="match status" value="1"/>
</dbReference>
<organism evidence="2 3">
    <name type="scientific">Niveibacterium microcysteis</name>
    <dbReference type="NCBI Taxonomy" id="2811415"/>
    <lineage>
        <taxon>Bacteria</taxon>
        <taxon>Pseudomonadati</taxon>
        <taxon>Pseudomonadota</taxon>
        <taxon>Betaproteobacteria</taxon>
        <taxon>Rhodocyclales</taxon>
        <taxon>Rhodocyclaceae</taxon>
        <taxon>Niveibacterium</taxon>
    </lineage>
</organism>
<dbReference type="SUPFAM" id="SSF53850">
    <property type="entry name" value="Periplasmic binding protein-like II"/>
    <property type="match status" value="1"/>
</dbReference>
<feature type="chain" id="PRO_5047427488" description="Solute-binding protein family 3/N-terminal domain-containing protein" evidence="1">
    <location>
        <begin position="28"/>
        <end position="266"/>
    </location>
</feature>
<accession>A0ABX7MBK0</accession>
<evidence type="ECO:0000256" key="1">
    <source>
        <dbReference type="SAM" id="SignalP"/>
    </source>
</evidence>
<proteinExistence type="predicted"/>
<feature type="signal peptide" evidence="1">
    <location>
        <begin position="1"/>
        <end position="27"/>
    </location>
</feature>
<dbReference type="EMBL" id="CP071060">
    <property type="protein sequence ID" value="QSI76877.1"/>
    <property type="molecule type" value="Genomic_DNA"/>
</dbReference>